<sequence length="185" mass="20243">MSGAEAIAAIQLVDACIGIAKTITDIGRAFSDAAHDNFEEGKVAEDASKSAQLIIKQCEQALGDLRDVFRNACPKDGDNRSKRTWKGAKMVFFGRHSQVQKLLEVVQNNLKLLEQKEIYVIGDKLDELQELTEALGHEDSGRYTHSGHGNIIANERGNPTNYVQGGQNNRMVNNPGVYNEGPSST</sequence>
<dbReference type="InterPro" id="IPR031352">
    <property type="entry name" value="SesA"/>
</dbReference>
<reference evidence="3" key="1">
    <citation type="submission" date="2023-04" db="EMBL/GenBank/DDBJ databases">
        <title>Black Yeasts Isolated from many extreme environments.</title>
        <authorList>
            <person name="Coleine C."/>
            <person name="Stajich J.E."/>
            <person name="Selbmann L."/>
        </authorList>
    </citation>
    <scope>NUCLEOTIDE SEQUENCE</scope>
    <source>
        <strain evidence="3">CCFEE 5312</strain>
    </source>
</reference>
<keyword evidence="4" id="KW-1185">Reference proteome</keyword>
<feature type="domain" description="NACHT-NTPase and P-loop NTPases N-terminal" evidence="2">
    <location>
        <begin position="33"/>
        <end position="113"/>
    </location>
</feature>
<dbReference type="Proteomes" id="UP001271007">
    <property type="component" value="Unassembled WGS sequence"/>
</dbReference>
<feature type="region of interest" description="Disordered" evidence="1">
    <location>
        <begin position="165"/>
        <end position="185"/>
    </location>
</feature>
<organism evidence="3 4">
    <name type="scientific">Extremus antarcticus</name>
    <dbReference type="NCBI Taxonomy" id="702011"/>
    <lineage>
        <taxon>Eukaryota</taxon>
        <taxon>Fungi</taxon>
        <taxon>Dikarya</taxon>
        <taxon>Ascomycota</taxon>
        <taxon>Pezizomycotina</taxon>
        <taxon>Dothideomycetes</taxon>
        <taxon>Dothideomycetidae</taxon>
        <taxon>Mycosphaerellales</taxon>
        <taxon>Extremaceae</taxon>
        <taxon>Extremus</taxon>
    </lineage>
</organism>
<dbReference type="EMBL" id="JAWDJX010000147">
    <property type="protein sequence ID" value="KAK3045820.1"/>
    <property type="molecule type" value="Genomic_DNA"/>
</dbReference>
<evidence type="ECO:0000313" key="3">
    <source>
        <dbReference type="EMBL" id="KAK3045820.1"/>
    </source>
</evidence>
<evidence type="ECO:0000313" key="4">
    <source>
        <dbReference type="Proteomes" id="UP001271007"/>
    </source>
</evidence>
<dbReference type="Pfam" id="PF17107">
    <property type="entry name" value="SesA"/>
    <property type="match status" value="1"/>
</dbReference>
<gene>
    <name evidence="3" type="ORF">LTR09_012639</name>
</gene>
<evidence type="ECO:0000259" key="2">
    <source>
        <dbReference type="Pfam" id="PF17107"/>
    </source>
</evidence>
<proteinExistence type="predicted"/>
<name>A0AAJ0D4T7_9PEZI</name>
<evidence type="ECO:0000256" key="1">
    <source>
        <dbReference type="SAM" id="MobiDB-lite"/>
    </source>
</evidence>
<dbReference type="AlphaFoldDB" id="A0AAJ0D4T7"/>
<protein>
    <recommendedName>
        <fullName evidence="2">NACHT-NTPase and P-loop NTPases N-terminal domain-containing protein</fullName>
    </recommendedName>
</protein>
<accession>A0AAJ0D4T7</accession>
<comment type="caution">
    <text evidence="3">The sequence shown here is derived from an EMBL/GenBank/DDBJ whole genome shotgun (WGS) entry which is preliminary data.</text>
</comment>